<evidence type="ECO:0000313" key="3">
    <source>
        <dbReference type="Proteomes" id="UP001235303"/>
    </source>
</evidence>
<dbReference type="EMBL" id="JAQOSP010000118">
    <property type="protein sequence ID" value="MDJ1171592.1"/>
    <property type="molecule type" value="Genomic_DNA"/>
</dbReference>
<keyword evidence="1" id="KW-0812">Transmembrane</keyword>
<sequence>MQFLYKHTQIGTIILILLAALLPLVFFYLSKGFVGMAASLLIGILVITVLFSTLTVMITADQIKCSFGVGLIHKSFSLSRITNTVTVKNPWYYGWGIRLTPRGWMFNISGLDAVEIELDSQSYFRIGTDQPRALKAAIDEAIEINRQL</sequence>
<keyword evidence="1" id="KW-0472">Membrane</keyword>
<accession>A0ABT7AYC2</accession>
<evidence type="ECO:0008006" key="4">
    <source>
        <dbReference type="Google" id="ProtNLM"/>
    </source>
</evidence>
<evidence type="ECO:0000313" key="2">
    <source>
        <dbReference type="EMBL" id="MDJ1171592.1"/>
    </source>
</evidence>
<gene>
    <name evidence="2" type="ORF">PMG71_19355</name>
</gene>
<keyword evidence="1" id="KW-1133">Transmembrane helix</keyword>
<reference evidence="2 3" key="1">
    <citation type="submission" date="2023-01" db="EMBL/GenBank/DDBJ databases">
        <title>Novel diversity within Roseofilum (Cyanobacteria; Desertifilaceae) from marine benthic mats with descriptions of four novel species.</title>
        <authorList>
            <person name="Wang Y."/>
            <person name="Berthold D.E."/>
            <person name="Hu J."/>
            <person name="Lefler F.W."/>
            <person name="Laughinghouse H.D. IV."/>
        </authorList>
    </citation>
    <scope>NUCLEOTIDE SEQUENCE [LARGE SCALE GENOMIC DNA]</scope>
    <source>
        <strain evidence="2 3">BLCC-M154</strain>
    </source>
</reference>
<protein>
    <recommendedName>
        <fullName evidence="4">DUF304 domain-containing protein</fullName>
    </recommendedName>
</protein>
<comment type="caution">
    <text evidence="2">The sequence shown here is derived from an EMBL/GenBank/DDBJ whole genome shotgun (WGS) entry which is preliminary data.</text>
</comment>
<keyword evidence="3" id="KW-1185">Reference proteome</keyword>
<proteinExistence type="predicted"/>
<dbReference type="Proteomes" id="UP001235303">
    <property type="component" value="Unassembled WGS sequence"/>
</dbReference>
<organism evidence="2 3">
    <name type="scientific">Roseofilum acuticapitatum BLCC-M154</name>
    <dbReference type="NCBI Taxonomy" id="3022444"/>
    <lineage>
        <taxon>Bacteria</taxon>
        <taxon>Bacillati</taxon>
        <taxon>Cyanobacteriota</taxon>
        <taxon>Cyanophyceae</taxon>
        <taxon>Desertifilales</taxon>
        <taxon>Desertifilaceae</taxon>
        <taxon>Roseofilum</taxon>
        <taxon>Roseofilum acuticapitatum</taxon>
    </lineage>
</organism>
<feature type="transmembrane region" description="Helical" evidence="1">
    <location>
        <begin position="12"/>
        <end position="30"/>
    </location>
</feature>
<dbReference type="RefSeq" id="WP_283755346.1">
    <property type="nucleotide sequence ID" value="NZ_JAQOSP010000118.1"/>
</dbReference>
<evidence type="ECO:0000256" key="1">
    <source>
        <dbReference type="SAM" id="Phobius"/>
    </source>
</evidence>
<feature type="transmembrane region" description="Helical" evidence="1">
    <location>
        <begin position="36"/>
        <end position="58"/>
    </location>
</feature>
<name>A0ABT7AYC2_9CYAN</name>